<protein>
    <submittedName>
        <fullName evidence="2">DUF1275 family protein</fullName>
    </submittedName>
</protein>
<feature type="transmembrane region" description="Helical" evidence="1">
    <location>
        <begin position="195"/>
        <end position="211"/>
    </location>
</feature>
<dbReference type="Pfam" id="PF06912">
    <property type="entry name" value="DUF1275"/>
    <property type="match status" value="1"/>
</dbReference>
<keyword evidence="1" id="KW-1133">Transmembrane helix</keyword>
<gene>
    <name evidence="2" type="ORF">T23_17690</name>
</gene>
<feature type="transmembrane region" description="Helical" evidence="1">
    <location>
        <begin position="15"/>
        <end position="41"/>
    </location>
</feature>
<sequence>MMSEDQVIVWESREVGVLLALVGGFLESYTYLLHGGVFANAQTGNMVLLTLSLAHQEWGQVFYYLVPILSFFIGAAVTEVLKLQKRWHEAVIGVEIVLLFFIGFYPLTAPSLMVNLVISFICSMQVSTFRKIQGAAYATTFCTGNLRSAAQSWMDYYLFKNETEKAKGHNYLLIISSFCFGAFMGAILIPFLKTWTVWICCLMLIRVFFKIRKR</sequence>
<evidence type="ECO:0000256" key="1">
    <source>
        <dbReference type="SAM" id="Phobius"/>
    </source>
</evidence>
<reference evidence="2" key="1">
    <citation type="journal article" date="2024" name="Int. J. Syst. Evol. Microbiol.">
        <title>Turicibacter faecis sp. nov., isolated from faeces of heart failure mouse model.</title>
        <authorList>
            <person name="Imamura Y."/>
            <person name="Motooka D."/>
            <person name="Nakajima Y."/>
            <person name="Ito S."/>
            <person name="Kitakaze M."/>
            <person name="Iida T."/>
            <person name="Nakamura S."/>
        </authorList>
    </citation>
    <scope>NUCLEOTIDE SEQUENCE</scope>
    <source>
        <strain evidence="2">TC023</strain>
    </source>
</reference>
<organism evidence="2 3">
    <name type="scientific">Turicibacter faecis</name>
    <dbReference type="NCBI Taxonomy" id="2963365"/>
    <lineage>
        <taxon>Bacteria</taxon>
        <taxon>Bacillati</taxon>
        <taxon>Bacillota</taxon>
        <taxon>Erysipelotrichia</taxon>
        <taxon>Erysipelotrichales</taxon>
        <taxon>Turicibacteraceae</taxon>
        <taxon>Turicibacter</taxon>
    </lineage>
</organism>
<dbReference type="PANTHER" id="PTHR37314">
    <property type="entry name" value="SLR0142 PROTEIN"/>
    <property type="match status" value="1"/>
</dbReference>
<proteinExistence type="predicted"/>
<dbReference type="InterPro" id="IPR010699">
    <property type="entry name" value="DUF1275"/>
</dbReference>
<dbReference type="EMBL" id="AP028127">
    <property type="protein sequence ID" value="BEH91667.1"/>
    <property type="molecule type" value="Genomic_DNA"/>
</dbReference>
<evidence type="ECO:0000313" key="2">
    <source>
        <dbReference type="EMBL" id="BEH91667.1"/>
    </source>
</evidence>
<name>A0ABN6ZCT7_9FIRM</name>
<keyword evidence="1" id="KW-0472">Membrane</keyword>
<dbReference type="Proteomes" id="UP001432099">
    <property type="component" value="Chromosome"/>
</dbReference>
<feature type="transmembrane region" description="Helical" evidence="1">
    <location>
        <begin position="61"/>
        <end position="78"/>
    </location>
</feature>
<feature type="transmembrane region" description="Helical" evidence="1">
    <location>
        <begin position="170"/>
        <end position="189"/>
    </location>
</feature>
<keyword evidence="1" id="KW-0812">Transmembrane</keyword>
<dbReference type="PANTHER" id="PTHR37314:SF4">
    <property type="entry name" value="UPF0700 TRANSMEMBRANE PROTEIN YOAK"/>
    <property type="match status" value="1"/>
</dbReference>
<keyword evidence="3" id="KW-1185">Reference proteome</keyword>
<evidence type="ECO:0000313" key="3">
    <source>
        <dbReference type="Proteomes" id="UP001432099"/>
    </source>
</evidence>
<accession>A0ABN6ZCT7</accession>